<dbReference type="EMBL" id="JASCZI010242928">
    <property type="protein sequence ID" value="MED6212366.1"/>
    <property type="molecule type" value="Genomic_DNA"/>
</dbReference>
<dbReference type="Proteomes" id="UP001341840">
    <property type="component" value="Unassembled WGS sequence"/>
</dbReference>
<dbReference type="Pfam" id="PF24924">
    <property type="entry name" value="DUF7745"/>
    <property type="match status" value="1"/>
</dbReference>
<proteinExistence type="predicted"/>
<reference evidence="2 3" key="1">
    <citation type="journal article" date="2023" name="Plants (Basel)">
        <title>Bridging the Gap: Combining Genomics and Transcriptomics Approaches to Understand Stylosanthes scabra, an Orphan Legume from the Brazilian Caatinga.</title>
        <authorList>
            <person name="Ferreira-Neto J.R.C."/>
            <person name="da Silva M.D."/>
            <person name="Binneck E."/>
            <person name="de Melo N.F."/>
            <person name="da Silva R.H."/>
            <person name="de Melo A.L.T.M."/>
            <person name="Pandolfi V."/>
            <person name="Bustamante F.O."/>
            <person name="Brasileiro-Vidal A.C."/>
            <person name="Benko-Iseppon A.M."/>
        </authorList>
    </citation>
    <scope>NUCLEOTIDE SEQUENCE [LARGE SCALE GENOMIC DNA]</scope>
    <source>
        <tissue evidence="2">Leaves</tissue>
    </source>
</reference>
<dbReference type="InterPro" id="IPR056647">
    <property type="entry name" value="DUF7745"/>
</dbReference>
<evidence type="ECO:0000313" key="2">
    <source>
        <dbReference type="EMBL" id="MED6212366.1"/>
    </source>
</evidence>
<comment type="caution">
    <text evidence="2">The sequence shown here is derived from an EMBL/GenBank/DDBJ whole genome shotgun (WGS) entry which is preliminary data.</text>
</comment>
<sequence>MLRAMLQFWDPSYRCFTFNQLDLTPSIEEYAKLLNKENSHIDDDKGLTMYALAIYGLVLFSRVRGQIDGQVIKLFEQDVIRRTRWLPLTHTIYRCGNKPWVLLTGPWGATSYAPALVRRQMGSLQFIPMTHDLSDMEFTYGCPNTVCKVKEIITD</sequence>
<name>A0ABU6YSC8_9FABA</name>
<keyword evidence="3" id="KW-1185">Reference proteome</keyword>
<evidence type="ECO:0000313" key="3">
    <source>
        <dbReference type="Proteomes" id="UP001341840"/>
    </source>
</evidence>
<gene>
    <name evidence="2" type="ORF">PIB30_082559</name>
</gene>
<evidence type="ECO:0000259" key="1">
    <source>
        <dbReference type="Pfam" id="PF24924"/>
    </source>
</evidence>
<accession>A0ABU6YSC8</accession>
<protein>
    <recommendedName>
        <fullName evidence="1">DUF7745 domain-containing protein</fullName>
    </recommendedName>
</protein>
<dbReference type="PANTHER" id="PTHR48200">
    <property type="entry name" value="PROTEIN, PUTATIVE-RELATED"/>
    <property type="match status" value="1"/>
</dbReference>
<organism evidence="2 3">
    <name type="scientific">Stylosanthes scabra</name>
    <dbReference type="NCBI Taxonomy" id="79078"/>
    <lineage>
        <taxon>Eukaryota</taxon>
        <taxon>Viridiplantae</taxon>
        <taxon>Streptophyta</taxon>
        <taxon>Embryophyta</taxon>
        <taxon>Tracheophyta</taxon>
        <taxon>Spermatophyta</taxon>
        <taxon>Magnoliopsida</taxon>
        <taxon>eudicotyledons</taxon>
        <taxon>Gunneridae</taxon>
        <taxon>Pentapetalae</taxon>
        <taxon>rosids</taxon>
        <taxon>fabids</taxon>
        <taxon>Fabales</taxon>
        <taxon>Fabaceae</taxon>
        <taxon>Papilionoideae</taxon>
        <taxon>50 kb inversion clade</taxon>
        <taxon>dalbergioids sensu lato</taxon>
        <taxon>Dalbergieae</taxon>
        <taxon>Pterocarpus clade</taxon>
        <taxon>Stylosanthes</taxon>
    </lineage>
</organism>
<dbReference type="PANTHER" id="PTHR48200:SF1">
    <property type="entry name" value="AMINOTRANSFERASE-LIKE PLANT MOBILE DOMAIN-CONTAINING PROTEIN"/>
    <property type="match status" value="1"/>
</dbReference>
<feature type="domain" description="DUF7745" evidence="1">
    <location>
        <begin position="2"/>
        <end position="37"/>
    </location>
</feature>